<dbReference type="RefSeq" id="WP_034682506.1">
    <property type="nucleotide sequence ID" value="NZ_CP023049.2"/>
</dbReference>
<evidence type="ECO:0008006" key="3">
    <source>
        <dbReference type="Google" id="ProtNLM"/>
    </source>
</evidence>
<dbReference type="CDD" id="cd06257">
    <property type="entry name" value="DnaJ"/>
    <property type="match status" value="1"/>
</dbReference>
<protein>
    <recommendedName>
        <fullName evidence="3">Molecular chaperone DnaJ</fullName>
    </recommendedName>
</protein>
<sequence>MKFFNHCNTLEEIKTLYRKLAFENHPDKGGDIATMQAINAEYAYATALLLKGANLSQEDTEKEMRFSEEYRRVIEQIIHLPGIKIELVGLWIWVSGSTKLVKDELKRAGLFFASKKEAWYYRSAELKALRGGRKSLDEIRHKYGSEEINASNTKVSNRFINK</sequence>
<evidence type="ECO:0000313" key="2">
    <source>
        <dbReference type="Proteomes" id="UP000028709"/>
    </source>
</evidence>
<dbReference type="EMBL" id="JPRJ01000006">
    <property type="protein sequence ID" value="KFF29515.1"/>
    <property type="molecule type" value="Genomic_DNA"/>
</dbReference>
<gene>
    <name evidence="1" type="ORF">IQ37_05720</name>
</gene>
<dbReference type="eggNOG" id="COG2214">
    <property type="taxonomic scope" value="Bacteria"/>
</dbReference>
<proteinExistence type="predicted"/>
<dbReference type="OrthoDB" id="9775658at2"/>
<name>A0A086BKQ1_9FLAO</name>
<dbReference type="KEGG" id="cpip:CJF12_00210"/>
<evidence type="ECO:0000313" key="1">
    <source>
        <dbReference type="EMBL" id="KFF29515.1"/>
    </source>
</evidence>
<dbReference type="Gene3D" id="1.10.287.110">
    <property type="entry name" value="DnaJ domain"/>
    <property type="match status" value="1"/>
</dbReference>
<dbReference type="InterPro" id="IPR036869">
    <property type="entry name" value="J_dom_sf"/>
</dbReference>
<reference evidence="1 2" key="1">
    <citation type="submission" date="2014-07" db="EMBL/GenBank/DDBJ databases">
        <title>Genome of Chryseobacterium piperi CTM.</title>
        <authorList>
            <person name="Pipes S.E."/>
            <person name="Stropko S.J."/>
            <person name="Newman J.D."/>
        </authorList>
    </citation>
    <scope>NUCLEOTIDE SEQUENCE [LARGE SCALE GENOMIC DNA]</scope>
    <source>
        <strain evidence="1 2">CTM</strain>
    </source>
</reference>
<dbReference type="Proteomes" id="UP000028709">
    <property type="component" value="Unassembled WGS sequence"/>
</dbReference>
<keyword evidence="2" id="KW-1185">Reference proteome</keyword>
<dbReference type="AlphaFoldDB" id="A0A086BKQ1"/>
<comment type="caution">
    <text evidence="1">The sequence shown here is derived from an EMBL/GenBank/DDBJ whole genome shotgun (WGS) entry which is preliminary data.</text>
</comment>
<dbReference type="SUPFAM" id="SSF46565">
    <property type="entry name" value="Chaperone J-domain"/>
    <property type="match status" value="1"/>
</dbReference>
<accession>A0A086BKQ1</accession>
<organism evidence="1 2">
    <name type="scientific">Chryseobacterium piperi</name>
    <dbReference type="NCBI Taxonomy" id="558152"/>
    <lineage>
        <taxon>Bacteria</taxon>
        <taxon>Pseudomonadati</taxon>
        <taxon>Bacteroidota</taxon>
        <taxon>Flavobacteriia</taxon>
        <taxon>Flavobacteriales</taxon>
        <taxon>Weeksellaceae</taxon>
        <taxon>Chryseobacterium group</taxon>
        <taxon>Chryseobacterium</taxon>
    </lineage>
</organism>
<dbReference type="InterPro" id="IPR001623">
    <property type="entry name" value="DnaJ_domain"/>
</dbReference>